<keyword evidence="2" id="KW-1185">Reference proteome</keyword>
<accession>A0A376AIL5</accession>
<protein>
    <submittedName>
        <fullName evidence="1">Uncharacterized protein</fullName>
    </submittedName>
</protein>
<evidence type="ECO:0000313" key="1">
    <source>
        <dbReference type="EMBL" id="SSC67666.1"/>
    </source>
</evidence>
<dbReference type="Proteomes" id="UP000254764">
    <property type="component" value="Unassembled WGS sequence"/>
</dbReference>
<proteinExistence type="predicted"/>
<gene>
    <name evidence="1" type="ORF">RHIZ70_3374</name>
</gene>
<sequence>MTVLLSGDPGARIAAMSLKELMQQQSNIVTTTWDADNQKPEIVFCVRPELSTHTETVAGIEKIWSILAVRLGYGEFIPSQAQLKPR</sequence>
<evidence type="ECO:0000313" key="2">
    <source>
        <dbReference type="Proteomes" id="UP000254764"/>
    </source>
</evidence>
<dbReference type="AlphaFoldDB" id="A0A376AIL5"/>
<dbReference type="EMBL" id="UEYP01000004">
    <property type="protein sequence ID" value="SSC67666.1"/>
    <property type="molecule type" value="Genomic_DNA"/>
</dbReference>
<reference evidence="2" key="1">
    <citation type="submission" date="2018-07" db="EMBL/GenBank/DDBJ databases">
        <authorList>
            <person name="Peiro R."/>
            <person name="Begona"/>
            <person name="Cbmso G."/>
            <person name="Lopez M."/>
            <person name="Gonzalez S."/>
        </authorList>
    </citation>
    <scope>NUCLEOTIDE SEQUENCE [LARGE SCALE GENOMIC DNA]</scope>
</reference>
<organism evidence="1 2">
    <name type="scientific">Ciceribacter selenitireducens ATCC BAA-1503</name>
    <dbReference type="NCBI Taxonomy" id="1336235"/>
    <lineage>
        <taxon>Bacteria</taxon>
        <taxon>Pseudomonadati</taxon>
        <taxon>Pseudomonadota</taxon>
        <taxon>Alphaproteobacteria</taxon>
        <taxon>Hyphomicrobiales</taxon>
        <taxon>Rhizobiaceae</taxon>
        <taxon>Ciceribacter</taxon>
    </lineage>
</organism>
<name>A0A376AIL5_9HYPH</name>